<keyword evidence="3" id="KW-1185">Reference proteome</keyword>
<dbReference type="InterPro" id="IPR011440">
    <property type="entry name" value="DUF1543"/>
</dbReference>
<sequence length="176" mass="20286">MKLFAIYIGGEVARANIEVHDMRFVVAPSIRETHDELRRQWWGRPGSLHIDCWAEIDHADGYDVSLRAEPFEASERLYYVNLGGYDPSDFSEKHRNMFVVAESIAQAKSRALRTVRDWDAAHRDDLYEAEQAFALDKAASEQRLFIHLNRSDKARPLRFTCEYLPLKGKAKAETSV</sequence>
<comment type="caution">
    <text evidence="2">The sequence shown here is derived from an EMBL/GenBank/DDBJ whole genome shotgun (WGS) entry which is preliminary data.</text>
</comment>
<dbReference type="AlphaFoldDB" id="A0A838LBG4"/>
<protein>
    <submittedName>
        <fullName evidence="2">DUF1543 domain-containing protein</fullName>
    </submittedName>
</protein>
<name>A0A838LBG4_9SPHN</name>
<evidence type="ECO:0000313" key="2">
    <source>
        <dbReference type="EMBL" id="MBA2935929.1"/>
    </source>
</evidence>
<evidence type="ECO:0000313" key="3">
    <source>
        <dbReference type="Proteomes" id="UP000570166"/>
    </source>
</evidence>
<dbReference type="Pfam" id="PF07566">
    <property type="entry name" value="DUF1543"/>
    <property type="match status" value="1"/>
</dbReference>
<accession>A0A838LBG4</accession>
<dbReference type="RefSeq" id="WP_160363114.1">
    <property type="nucleotide sequence ID" value="NZ_JACEIB010000026.1"/>
</dbReference>
<dbReference type="Gene3D" id="3.10.20.10">
    <property type="match status" value="2"/>
</dbReference>
<evidence type="ECO:0000259" key="1">
    <source>
        <dbReference type="Pfam" id="PF07566"/>
    </source>
</evidence>
<proteinExistence type="predicted"/>
<organism evidence="2 3">
    <name type="scientific">Sphingomonas chungangi</name>
    <dbReference type="NCBI Taxonomy" id="2683589"/>
    <lineage>
        <taxon>Bacteria</taxon>
        <taxon>Pseudomonadati</taxon>
        <taxon>Pseudomonadota</taxon>
        <taxon>Alphaproteobacteria</taxon>
        <taxon>Sphingomonadales</taxon>
        <taxon>Sphingomonadaceae</taxon>
        <taxon>Sphingomonas</taxon>
    </lineage>
</organism>
<dbReference type="EMBL" id="JACEIB010000026">
    <property type="protein sequence ID" value="MBA2935929.1"/>
    <property type="molecule type" value="Genomic_DNA"/>
</dbReference>
<feature type="domain" description="DUF1543" evidence="1">
    <location>
        <begin position="15"/>
        <end position="66"/>
    </location>
</feature>
<dbReference type="Proteomes" id="UP000570166">
    <property type="component" value="Unassembled WGS sequence"/>
</dbReference>
<gene>
    <name evidence="2" type="ORF">HZF05_17760</name>
</gene>
<reference evidence="2 3" key="1">
    <citation type="submission" date="2020-07" db="EMBL/GenBank/DDBJ databases">
        <authorList>
            <person name="Sun Q."/>
        </authorList>
    </citation>
    <scope>NUCLEOTIDE SEQUENCE [LARGE SCALE GENOMIC DNA]</scope>
    <source>
        <strain evidence="2 3">CGMCC 1.13654</strain>
    </source>
</reference>